<dbReference type="InterPro" id="IPR005650">
    <property type="entry name" value="BlaI_family"/>
</dbReference>
<evidence type="ECO:0000313" key="6">
    <source>
        <dbReference type="Proteomes" id="UP001449657"/>
    </source>
</evidence>
<reference evidence="5 6" key="1">
    <citation type="submission" date="2024-03" db="EMBL/GenBank/DDBJ databases">
        <title>Chitinophaga caseinilytica sp. nov., a casein hydrolysing bacterium isolated from forest soil.</title>
        <authorList>
            <person name="Lee D.S."/>
            <person name="Han D.M."/>
            <person name="Baek J.H."/>
            <person name="Choi D.G."/>
            <person name="Jeon J.H."/>
            <person name="Jeon C.O."/>
        </authorList>
    </citation>
    <scope>NUCLEOTIDE SEQUENCE [LARGE SCALE GENOMIC DNA]</scope>
    <source>
        <strain evidence="5 6">KACC 19118</strain>
    </source>
</reference>
<dbReference type="Pfam" id="PF03965">
    <property type="entry name" value="Penicillinase_R"/>
    <property type="match status" value="1"/>
</dbReference>
<keyword evidence="4" id="KW-0804">Transcription</keyword>
<protein>
    <submittedName>
        <fullName evidence="5">BlaI/MecI/CopY family transcriptional regulator</fullName>
    </submittedName>
</protein>
<keyword evidence="6" id="KW-1185">Reference proteome</keyword>
<keyword evidence="2" id="KW-0805">Transcription regulation</keyword>
<dbReference type="Proteomes" id="UP001449657">
    <property type="component" value="Chromosome"/>
</dbReference>
<proteinExistence type="inferred from homology"/>
<gene>
    <name evidence="5" type="ORF">WJU22_11190</name>
</gene>
<comment type="similarity">
    <text evidence="1">Belongs to the BlaI transcriptional regulatory family.</text>
</comment>
<dbReference type="Gene3D" id="1.10.10.10">
    <property type="entry name" value="Winged helix-like DNA-binding domain superfamily/Winged helix DNA-binding domain"/>
    <property type="match status" value="1"/>
</dbReference>
<accession>A0ABZ2Z912</accession>
<dbReference type="InterPro" id="IPR036388">
    <property type="entry name" value="WH-like_DNA-bd_sf"/>
</dbReference>
<sequence>MKTLTKAEEQIMQALWELGPSFVKDIITFLPEPQPHYNTVSTLVKILVDKGFAGYKAFGKSHQYHALISKDEYSSRTVKNLVKGYFGGSFSNLVSFFVKEKNMSVSDLQQLLDEIKESNPTEPPKNDAP</sequence>
<evidence type="ECO:0000256" key="1">
    <source>
        <dbReference type="ARBA" id="ARBA00011046"/>
    </source>
</evidence>
<dbReference type="SUPFAM" id="SSF46785">
    <property type="entry name" value="Winged helix' DNA-binding domain"/>
    <property type="match status" value="1"/>
</dbReference>
<name>A0ABZ2Z912_9BACT</name>
<dbReference type="PIRSF" id="PIRSF019455">
    <property type="entry name" value="CopR_AtkY"/>
    <property type="match status" value="1"/>
</dbReference>
<evidence type="ECO:0000256" key="4">
    <source>
        <dbReference type="ARBA" id="ARBA00023163"/>
    </source>
</evidence>
<evidence type="ECO:0000313" key="5">
    <source>
        <dbReference type="EMBL" id="WZN48736.1"/>
    </source>
</evidence>
<dbReference type="InterPro" id="IPR036390">
    <property type="entry name" value="WH_DNA-bd_sf"/>
</dbReference>
<dbReference type="EMBL" id="CP150096">
    <property type="protein sequence ID" value="WZN48736.1"/>
    <property type="molecule type" value="Genomic_DNA"/>
</dbReference>
<evidence type="ECO:0000256" key="2">
    <source>
        <dbReference type="ARBA" id="ARBA00023015"/>
    </source>
</evidence>
<evidence type="ECO:0000256" key="3">
    <source>
        <dbReference type="ARBA" id="ARBA00023125"/>
    </source>
</evidence>
<dbReference type="RefSeq" id="WP_341843322.1">
    <property type="nucleotide sequence ID" value="NZ_CP149792.1"/>
</dbReference>
<keyword evidence="3" id="KW-0238">DNA-binding</keyword>
<organism evidence="5 6">
    <name type="scientific">Chitinophaga caseinilytica</name>
    <dbReference type="NCBI Taxonomy" id="2267521"/>
    <lineage>
        <taxon>Bacteria</taxon>
        <taxon>Pseudomonadati</taxon>
        <taxon>Bacteroidota</taxon>
        <taxon>Chitinophagia</taxon>
        <taxon>Chitinophagales</taxon>
        <taxon>Chitinophagaceae</taxon>
        <taxon>Chitinophaga</taxon>
    </lineage>
</organism>
<dbReference type="Gene3D" id="1.10.4040.10">
    <property type="entry name" value="Penicillinase repressor domain"/>
    <property type="match status" value="1"/>
</dbReference>